<name>L1IBW6_GUITC</name>
<reference evidence="3" key="2">
    <citation type="submission" date="2012-11" db="EMBL/GenBank/DDBJ databases">
        <authorList>
            <person name="Kuo A."/>
            <person name="Curtis B.A."/>
            <person name="Tanifuji G."/>
            <person name="Burki F."/>
            <person name="Gruber A."/>
            <person name="Irimia M."/>
            <person name="Maruyama S."/>
            <person name="Arias M.C."/>
            <person name="Ball S.G."/>
            <person name="Gile G.H."/>
            <person name="Hirakawa Y."/>
            <person name="Hopkins J.F."/>
            <person name="Rensing S.A."/>
            <person name="Schmutz J."/>
            <person name="Symeonidi A."/>
            <person name="Elias M."/>
            <person name="Eveleigh R.J."/>
            <person name="Herman E.K."/>
            <person name="Klute M.J."/>
            <person name="Nakayama T."/>
            <person name="Obornik M."/>
            <person name="Reyes-Prieto A."/>
            <person name="Armbrust E.V."/>
            <person name="Aves S.J."/>
            <person name="Beiko R.G."/>
            <person name="Coutinho P."/>
            <person name="Dacks J.B."/>
            <person name="Durnford D.G."/>
            <person name="Fast N.M."/>
            <person name="Green B.R."/>
            <person name="Grisdale C."/>
            <person name="Hempe F."/>
            <person name="Henrissat B."/>
            <person name="Hoppner M.P."/>
            <person name="Ishida K.-I."/>
            <person name="Kim E."/>
            <person name="Koreny L."/>
            <person name="Kroth P.G."/>
            <person name="Liu Y."/>
            <person name="Malik S.-B."/>
            <person name="Maier U.G."/>
            <person name="McRose D."/>
            <person name="Mock T."/>
            <person name="Neilson J.A."/>
            <person name="Onodera N.T."/>
            <person name="Poole A.M."/>
            <person name="Pritham E.J."/>
            <person name="Richards T.A."/>
            <person name="Rocap G."/>
            <person name="Roy S.W."/>
            <person name="Sarai C."/>
            <person name="Schaack S."/>
            <person name="Shirato S."/>
            <person name="Slamovits C.H."/>
            <person name="Spencer D.F."/>
            <person name="Suzuki S."/>
            <person name="Worden A.Z."/>
            <person name="Zauner S."/>
            <person name="Barry K."/>
            <person name="Bell C."/>
            <person name="Bharti A.K."/>
            <person name="Crow J.A."/>
            <person name="Grimwood J."/>
            <person name="Kramer R."/>
            <person name="Lindquist E."/>
            <person name="Lucas S."/>
            <person name="Salamov A."/>
            <person name="McFadden G.I."/>
            <person name="Lane C.E."/>
            <person name="Keeling P.J."/>
            <person name="Gray M.W."/>
            <person name="Grigoriev I.V."/>
            <person name="Archibald J.M."/>
        </authorList>
    </citation>
    <scope>NUCLEOTIDE SEQUENCE</scope>
    <source>
        <strain evidence="3">CCMP2712</strain>
    </source>
</reference>
<dbReference type="EnsemblProtists" id="EKX33315">
    <property type="protein sequence ID" value="EKX33315"/>
    <property type="gene ID" value="GUITHDRAFT_120481"/>
</dbReference>
<sequence>MVATETLRNCETISSSGSFSIFAITANVTTTSALSSCILIASILFSFPSTSNAAGAFVGGDISWKTCQNNNVESRFYDPLFPEVCLQCTRSLCIGATIRASFSTKLEYGSSRFLTNLEQDVANFKAGISTVLRLDRNMGTESLPSVDELKIGYRRGLGDTSTVPDVTKSRSGLIDCTGESVANDLYVLNVVYFRSLFYSFYVPIQFSNHEGFDEHTDYRFIFKPELHMTTSNVHLGTYSEFASQFRLTIQIRPTNRNFVQQNFALDSEIG</sequence>
<evidence type="ECO:0000313" key="1">
    <source>
        <dbReference type="EMBL" id="EKX33315.1"/>
    </source>
</evidence>
<gene>
    <name evidence="1" type="ORF">GUITHDRAFT_120481</name>
</gene>
<dbReference type="Proteomes" id="UP000011087">
    <property type="component" value="Unassembled WGS sequence"/>
</dbReference>
<reference evidence="2" key="3">
    <citation type="submission" date="2015-06" db="UniProtKB">
        <authorList>
            <consortium name="EnsemblProtists"/>
        </authorList>
    </citation>
    <scope>IDENTIFICATION</scope>
</reference>
<reference evidence="1 3" key="1">
    <citation type="journal article" date="2012" name="Nature">
        <title>Algal genomes reveal evolutionary mosaicism and the fate of nucleomorphs.</title>
        <authorList>
            <consortium name="DOE Joint Genome Institute"/>
            <person name="Curtis B.A."/>
            <person name="Tanifuji G."/>
            <person name="Burki F."/>
            <person name="Gruber A."/>
            <person name="Irimia M."/>
            <person name="Maruyama S."/>
            <person name="Arias M.C."/>
            <person name="Ball S.G."/>
            <person name="Gile G.H."/>
            <person name="Hirakawa Y."/>
            <person name="Hopkins J.F."/>
            <person name="Kuo A."/>
            <person name="Rensing S.A."/>
            <person name="Schmutz J."/>
            <person name="Symeonidi A."/>
            <person name="Elias M."/>
            <person name="Eveleigh R.J."/>
            <person name="Herman E.K."/>
            <person name="Klute M.J."/>
            <person name="Nakayama T."/>
            <person name="Obornik M."/>
            <person name="Reyes-Prieto A."/>
            <person name="Armbrust E.V."/>
            <person name="Aves S.J."/>
            <person name="Beiko R.G."/>
            <person name="Coutinho P."/>
            <person name="Dacks J.B."/>
            <person name="Durnford D.G."/>
            <person name="Fast N.M."/>
            <person name="Green B.R."/>
            <person name="Grisdale C.J."/>
            <person name="Hempel F."/>
            <person name="Henrissat B."/>
            <person name="Hoppner M.P."/>
            <person name="Ishida K."/>
            <person name="Kim E."/>
            <person name="Koreny L."/>
            <person name="Kroth P.G."/>
            <person name="Liu Y."/>
            <person name="Malik S.B."/>
            <person name="Maier U.G."/>
            <person name="McRose D."/>
            <person name="Mock T."/>
            <person name="Neilson J.A."/>
            <person name="Onodera N.T."/>
            <person name="Poole A.M."/>
            <person name="Pritham E.J."/>
            <person name="Richards T.A."/>
            <person name="Rocap G."/>
            <person name="Roy S.W."/>
            <person name="Sarai C."/>
            <person name="Schaack S."/>
            <person name="Shirato S."/>
            <person name="Slamovits C.H."/>
            <person name="Spencer D.F."/>
            <person name="Suzuki S."/>
            <person name="Worden A.Z."/>
            <person name="Zauner S."/>
            <person name="Barry K."/>
            <person name="Bell C."/>
            <person name="Bharti A.K."/>
            <person name="Crow J.A."/>
            <person name="Grimwood J."/>
            <person name="Kramer R."/>
            <person name="Lindquist E."/>
            <person name="Lucas S."/>
            <person name="Salamov A."/>
            <person name="McFadden G.I."/>
            <person name="Lane C.E."/>
            <person name="Keeling P.J."/>
            <person name="Gray M.W."/>
            <person name="Grigoriev I.V."/>
            <person name="Archibald J.M."/>
        </authorList>
    </citation>
    <scope>NUCLEOTIDE SEQUENCE</scope>
    <source>
        <strain evidence="1 3">CCMP2712</strain>
    </source>
</reference>
<evidence type="ECO:0000313" key="3">
    <source>
        <dbReference type="Proteomes" id="UP000011087"/>
    </source>
</evidence>
<accession>L1IBW6</accession>
<dbReference type="PaxDb" id="55529-EKX33315"/>
<keyword evidence="3" id="KW-1185">Reference proteome</keyword>
<dbReference type="KEGG" id="gtt:GUITHDRAFT_120481"/>
<dbReference type="HOGENOM" id="CLU_1032252_0_0_1"/>
<dbReference type="EMBL" id="JH993146">
    <property type="protein sequence ID" value="EKX33315.1"/>
    <property type="molecule type" value="Genomic_DNA"/>
</dbReference>
<protein>
    <submittedName>
        <fullName evidence="1 2">Uncharacterized protein</fullName>
    </submittedName>
</protein>
<dbReference type="GeneID" id="17290070"/>
<dbReference type="RefSeq" id="XP_005820295.1">
    <property type="nucleotide sequence ID" value="XM_005820238.1"/>
</dbReference>
<proteinExistence type="predicted"/>
<dbReference type="AlphaFoldDB" id="L1IBW6"/>
<evidence type="ECO:0000313" key="2">
    <source>
        <dbReference type="EnsemblProtists" id="EKX33315"/>
    </source>
</evidence>
<organism evidence="1">
    <name type="scientific">Guillardia theta (strain CCMP2712)</name>
    <name type="common">Cryptophyte</name>
    <dbReference type="NCBI Taxonomy" id="905079"/>
    <lineage>
        <taxon>Eukaryota</taxon>
        <taxon>Cryptophyceae</taxon>
        <taxon>Pyrenomonadales</taxon>
        <taxon>Geminigeraceae</taxon>
        <taxon>Guillardia</taxon>
    </lineage>
</organism>